<dbReference type="InterPro" id="IPR042229">
    <property type="entry name" value="Listeria/Bacterioides_rpt_sf"/>
</dbReference>
<feature type="signal peptide" evidence="2">
    <location>
        <begin position="1"/>
        <end position="28"/>
    </location>
</feature>
<sequence>MKRKKETGKLFAVGFMTAGLLLAGCGNAQTQETGNAAEEVKTEAAEESVAAEETTYKVTFYDSDGTTVLKETEVADGALAEEYSPEKEGYVFVDWFATPQMSHKFDFGQPVTEDVSAFAGFVSYKADEREFAIVGSGTSSALLESNWGTSITDVHKMTKEESDSENIYTITLDLNEGDEFQFAIDTQWHNQRGYGYLDTISLDGRDYFYNSGGLGETSTKRSNIKCAVTGNYTFTLTTYPAEDTYDTSASDYSEESKEGFNVNPYDKITWTYNGEGTSNAEDMQVNYYIKGAVVTGWEDVYSEETEFTQDGDIYTLSIDLTEGDEFMFTSMVTAGDVSTVGTEYIRFTNIASDDADSHSFVSEGGGANLIAGQDGTYTFTYDVSSKVLAVSCK</sequence>
<keyword evidence="4" id="KW-1185">Reference proteome</keyword>
<evidence type="ECO:0000313" key="3">
    <source>
        <dbReference type="EMBL" id="XAH75402.1"/>
    </source>
</evidence>
<feature type="chain" id="PRO_5046921699" evidence="2">
    <location>
        <begin position="29"/>
        <end position="393"/>
    </location>
</feature>
<dbReference type="Gene3D" id="2.60.40.3620">
    <property type="match status" value="2"/>
</dbReference>
<dbReference type="RefSeq" id="WP_342758963.1">
    <property type="nucleotide sequence ID" value="NZ_CP146256.1"/>
</dbReference>
<organism evidence="3 4">
    <name type="scientific">Kineothrix sedimenti</name>
    <dbReference type="NCBI Taxonomy" id="3123317"/>
    <lineage>
        <taxon>Bacteria</taxon>
        <taxon>Bacillati</taxon>
        <taxon>Bacillota</taxon>
        <taxon>Clostridia</taxon>
        <taxon>Lachnospirales</taxon>
        <taxon>Lachnospiraceae</taxon>
        <taxon>Kineothrix</taxon>
    </lineage>
</organism>
<dbReference type="InterPro" id="IPR013378">
    <property type="entry name" value="InlB-like_B-rpt"/>
</dbReference>
<dbReference type="Pfam" id="PF09479">
    <property type="entry name" value="Flg_new"/>
    <property type="match status" value="1"/>
</dbReference>
<evidence type="ECO:0000256" key="1">
    <source>
        <dbReference type="ARBA" id="ARBA00004196"/>
    </source>
</evidence>
<comment type="subcellular location">
    <subcellularLocation>
        <location evidence="1">Cell envelope</location>
    </subcellularLocation>
</comment>
<dbReference type="Gene3D" id="2.60.40.4270">
    <property type="entry name" value="Listeria-Bacteroides repeat domain"/>
    <property type="match status" value="1"/>
</dbReference>
<reference evidence="3 4" key="1">
    <citation type="submission" date="2024-02" db="EMBL/GenBank/DDBJ databases">
        <title>Bacterial strain from lacustrine sediment.</title>
        <authorList>
            <person name="Petit C."/>
            <person name="Fadhlaoui K."/>
        </authorList>
    </citation>
    <scope>NUCLEOTIDE SEQUENCE [LARGE SCALE GENOMIC DNA]</scope>
    <source>
        <strain evidence="3 4">IPX-CK</strain>
    </source>
</reference>
<gene>
    <name evidence="3" type="ORF">V6984_06500</name>
</gene>
<dbReference type="PROSITE" id="PS51257">
    <property type="entry name" value="PROKAR_LIPOPROTEIN"/>
    <property type="match status" value="1"/>
</dbReference>
<evidence type="ECO:0000256" key="2">
    <source>
        <dbReference type="SAM" id="SignalP"/>
    </source>
</evidence>
<protein>
    <submittedName>
        <fullName evidence="3">InlB B-repeat-containing protein</fullName>
    </submittedName>
</protein>
<accession>A0ABZ3F1I2</accession>
<name>A0ABZ3F1I2_9FIRM</name>
<proteinExistence type="predicted"/>
<dbReference type="Proteomes" id="UP001451571">
    <property type="component" value="Chromosome"/>
</dbReference>
<evidence type="ECO:0000313" key="4">
    <source>
        <dbReference type="Proteomes" id="UP001451571"/>
    </source>
</evidence>
<dbReference type="EMBL" id="CP146256">
    <property type="protein sequence ID" value="XAH75402.1"/>
    <property type="molecule type" value="Genomic_DNA"/>
</dbReference>
<keyword evidence="2" id="KW-0732">Signal</keyword>